<reference evidence="13 14" key="1">
    <citation type="submission" date="2023-02" db="EMBL/GenBank/DDBJ databases">
        <title>Encephalitozoon hellem ATCC 50451 complete genome.</title>
        <authorList>
            <person name="Mascarenhas dos Santos A.C."/>
            <person name="Julian A.T."/>
            <person name="Pombert J.-F."/>
        </authorList>
    </citation>
    <scope>NUCLEOTIDE SEQUENCE [LARGE SCALE GENOMIC DNA]</scope>
    <source>
        <strain evidence="13 14">ATCC 50451</strain>
    </source>
</reference>
<feature type="domain" description="Spo11/DNA topoisomerase VI subunit A N-terminal" evidence="11">
    <location>
        <begin position="27"/>
        <end position="87"/>
    </location>
</feature>
<keyword evidence="5" id="KW-0479">Metal-binding</keyword>
<evidence type="ECO:0000313" key="13">
    <source>
        <dbReference type="EMBL" id="WEL38457.1"/>
    </source>
</evidence>
<dbReference type="CDD" id="cd00223">
    <property type="entry name" value="TOPRIM_TopoIIB_SPO"/>
    <property type="match status" value="1"/>
</dbReference>
<dbReference type="Pfam" id="PF04406">
    <property type="entry name" value="TP6A_N"/>
    <property type="match status" value="1"/>
</dbReference>
<comment type="cofactor">
    <cofactor evidence="2">
        <name>Mg(2+)</name>
        <dbReference type="ChEBI" id="CHEBI:18420"/>
    </cofactor>
</comment>
<dbReference type="InterPro" id="IPR013049">
    <property type="entry name" value="Spo11/TopoVI_A_N"/>
</dbReference>
<feature type="domain" description="Topoisomerase 6 subunit A/Spo11 TOPRIM" evidence="12">
    <location>
        <begin position="138"/>
        <end position="287"/>
    </location>
</feature>
<evidence type="ECO:0000259" key="11">
    <source>
        <dbReference type="Pfam" id="PF04406"/>
    </source>
</evidence>
<evidence type="ECO:0000256" key="3">
    <source>
        <dbReference type="ARBA" id="ARBA00006559"/>
    </source>
</evidence>
<dbReference type="EMBL" id="CP119065">
    <property type="protein sequence ID" value="WEL38457.1"/>
    <property type="molecule type" value="Genomic_DNA"/>
</dbReference>
<evidence type="ECO:0000256" key="9">
    <source>
        <dbReference type="ARBA" id="ARBA00023235"/>
    </source>
</evidence>
<evidence type="ECO:0000256" key="2">
    <source>
        <dbReference type="ARBA" id="ARBA00001946"/>
    </source>
</evidence>
<proteinExistence type="inferred from homology"/>
<dbReference type="InterPro" id="IPR002815">
    <property type="entry name" value="Spo11/TopoVI_A"/>
</dbReference>
<dbReference type="InterPro" id="IPR034136">
    <property type="entry name" value="TOPRIM_Topo6A/Spo11"/>
</dbReference>
<organism evidence="13 14">
    <name type="scientific">Encephalitozoon hellem</name>
    <name type="common">Microsporidian parasite</name>
    <dbReference type="NCBI Taxonomy" id="27973"/>
    <lineage>
        <taxon>Eukaryota</taxon>
        <taxon>Fungi</taxon>
        <taxon>Fungi incertae sedis</taxon>
        <taxon>Microsporidia</taxon>
        <taxon>Unikaryonidae</taxon>
        <taxon>Encephalitozoon</taxon>
    </lineage>
</organism>
<evidence type="ECO:0000256" key="1">
    <source>
        <dbReference type="ARBA" id="ARBA00000185"/>
    </source>
</evidence>
<evidence type="ECO:0000256" key="4">
    <source>
        <dbReference type="ARBA" id="ARBA00012895"/>
    </source>
</evidence>
<evidence type="ECO:0000313" key="14">
    <source>
        <dbReference type="Proteomes" id="UP001217963"/>
    </source>
</evidence>
<gene>
    <name evidence="13" type="ORF">PFJ87_04g01310</name>
</gene>
<comment type="similarity">
    <text evidence="3 10">Belongs to the TOP6A family.</text>
</comment>
<dbReference type="PANTHER" id="PTHR10848:SF0">
    <property type="entry name" value="MEIOTIC RECOMBINATION PROTEIN SPO11"/>
    <property type="match status" value="1"/>
</dbReference>
<dbReference type="Gene3D" id="1.10.10.10">
    <property type="entry name" value="Winged helix-like DNA-binding domain superfamily/Winged helix DNA-binding domain"/>
    <property type="match status" value="1"/>
</dbReference>
<dbReference type="Gene3D" id="3.40.1360.10">
    <property type="match status" value="1"/>
</dbReference>
<keyword evidence="14" id="KW-1185">Reference proteome</keyword>
<evidence type="ECO:0000256" key="7">
    <source>
        <dbReference type="ARBA" id="ARBA00023029"/>
    </source>
</evidence>
<keyword evidence="7 10" id="KW-0799">Topoisomerase</keyword>
<dbReference type="EC" id="5.6.2.2" evidence="4"/>
<evidence type="ECO:0000256" key="10">
    <source>
        <dbReference type="PROSITE-ProRule" id="PRU01385"/>
    </source>
</evidence>
<dbReference type="Pfam" id="PF21180">
    <property type="entry name" value="TOP6A-Spo11_Toprim"/>
    <property type="match status" value="1"/>
</dbReference>
<dbReference type="InterPro" id="IPR036078">
    <property type="entry name" value="Spo11/TopoVI_A_sf"/>
</dbReference>
<keyword evidence="6" id="KW-0460">Magnesium</keyword>
<sequence length="299" mass="34393">MTAASNTICRSLRSSTLRLLIELKSRTLAMRIRLHEIIIEMQESGIDRNEREIFYMDVGVFKTQSAVKRMISSIALELEVSRHELRVKNTLKGTFIGNLTFIKCGSFSTIEISSGDSIPQLIPDMTGVKEVLCNYKRVLVVEKDTILQRIASEIRREKRLEGMLLVCGRGYPCRNTMLLLKMLEHRTAISGLFDFDPFGIHIFCVYKYGSKASPDIKVSTIERIGVCMEDVLRRNCHEGGFSELNVYDLKMIDRLAKFKDLTDDLLFLKKSNKKVEMEAFFSKTSKELRHFLCKVLRRT</sequence>
<evidence type="ECO:0000259" key="12">
    <source>
        <dbReference type="Pfam" id="PF21180"/>
    </source>
</evidence>
<dbReference type="PROSITE" id="PS52041">
    <property type="entry name" value="TOPO_IIB"/>
    <property type="match status" value="1"/>
</dbReference>
<name>A0ABY8CNA0_ENCHE</name>
<protein>
    <recommendedName>
        <fullName evidence="4">DNA topoisomerase (ATP-hydrolyzing)</fullName>
        <ecNumber evidence="4">5.6.2.2</ecNumber>
    </recommendedName>
</protein>
<comment type="catalytic activity">
    <reaction evidence="1 10">
        <text>ATP-dependent breakage, passage and rejoining of double-stranded DNA.</text>
        <dbReference type="EC" id="5.6.2.2"/>
    </reaction>
</comment>
<dbReference type="InterPro" id="IPR036388">
    <property type="entry name" value="WH-like_DNA-bd_sf"/>
</dbReference>
<accession>A0ABY8CNA0</accession>
<feature type="active site" description="O-(5'-phospho-DNA)-tyrosine intermediate" evidence="10">
    <location>
        <position position="55"/>
    </location>
</feature>
<dbReference type="SUPFAM" id="SSF56726">
    <property type="entry name" value="DNA topoisomerase IV, alpha subunit"/>
    <property type="match status" value="1"/>
</dbReference>
<keyword evidence="8 10" id="KW-0238">DNA-binding</keyword>
<dbReference type="Proteomes" id="UP001217963">
    <property type="component" value="Chromosome IV"/>
</dbReference>
<evidence type="ECO:0000256" key="5">
    <source>
        <dbReference type="ARBA" id="ARBA00022723"/>
    </source>
</evidence>
<evidence type="ECO:0000256" key="8">
    <source>
        <dbReference type="ARBA" id="ARBA00023125"/>
    </source>
</evidence>
<keyword evidence="9 10" id="KW-0413">Isomerase</keyword>
<dbReference type="PRINTS" id="PR01550">
    <property type="entry name" value="TOP6AFAMILY"/>
</dbReference>
<dbReference type="PANTHER" id="PTHR10848">
    <property type="entry name" value="MEIOTIC RECOMBINATION PROTEIN SPO11"/>
    <property type="match status" value="1"/>
</dbReference>
<evidence type="ECO:0000256" key="6">
    <source>
        <dbReference type="ARBA" id="ARBA00022842"/>
    </source>
</evidence>